<keyword evidence="4 7" id="KW-0489">Methyltransferase</keyword>
<dbReference type="HAMAP" id="MF_00090">
    <property type="entry name" value="PIMT"/>
    <property type="match status" value="1"/>
</dbReference>
<dbReference type="SUPFAM" id="SSF53335">
    <property type="entry name" value="S-adenosyl-L-methionine-dependent methyltransferases"/>
    <property type="match status" value="1"/>
</dbReference>
<dbReference type="PROSITE" id="PS01279">
    <property type="entry name" value="PCMT"/>
    <property type="match status" value="1"/>
</dbReference>
<evidence type="ECO:0000313" key="8">
    <source>
        <dbReference type="EMBL" id="TPD63127.1"/>
    </source>
</evidence>
<dbReference type="GO" id="GO:0032259">
    <property type="term" value="P:methylation"/>
    <property type="evidence" value="ECO:0007669"/>
    <property type="project" value="UniProtKB-KW"/>
</dbReference>
<dbReference type="EC" id="2.1.1.77" evidence="7"/>
<keyword evidence="6 7" id="KW-0949">S-adenosyl-L-methionine</keyword>
<evidence type="ECO:0000256" key="7">
    <source>
        <dbReference type="HAMAP-Rule" id="MF_00090"/>
    </source>
</evidence>
<keyword evidence="5 7" id="KW-0808">Transferase</keyword>
<dbReference type="GO" id="GO:0004719">
    <property type="term" value="F:protein-L-isoaspartate (D-aspartate) O-methyltransferase activity"/>
    <property type="evidence" value="ECO:0007669"/>
    <property type="project" value="UniProtKB-UniRule"/>
</dbReference>
<comment type="function">
    <text evidence="7">Catalyzes the methyl esterification of L-isoaspartyl residues in peptides and proteins that result from spontaneous decomposition of normal L-aspartyl and L-asparaginyl residues. It plays a role in the repair and/or degradation of damaged proteins.</text>
</comment>
<name>A0A501PSP9_9PROT</name>
<feature type="active site" evidence="7">
    <location>
        <position position="62"/>
    </location>
</feature>
<dbReference type="GO" id="GO:0030091">
    <property type="term" value="P:protein repair"/>
    <property type="evidence" value="ECO:0007669"/>
    <property type="project" value="UniProtKB-UniRule"/>
</dbReference>
<dbReference type="Proteomes" id="UP000319148">
    <property type="component" value="Unassembled WGS sequence"/>
</dbReference>
<protein>
    <recommendedName>
        <fullName evidence="7">Protein-L-isoaspartate O-methyltransferase</fullName>
        <ecNumber evidence="7">2.1.1.77</ecNumber>
    </recommendedName>
    <alternativeName>
        <fullName evidence="7">L-isoaspartyl protein carboxyl methyltransferase</fullName>
    </alternativeName>
    <alternativeName>
        <fullName evidence="7">Protein L-isoaspartyl methyltransferase</fullName>
    </alternativeName>
    <alternativeName>
        <fullName evidence="7">Protein-beta-aspartate methyltransferase</fullName>
        <shortName evidence="7">PIMT</shortName>
    </alternativeName>
</protein>
<evidence type="ECO:0000256" key="5">
    <source>
        <dbReference type="ARBA" id="ARBA00022679"/>
    </source>
</evidence>
<dbReference type="PANTHER" id="PTHR11579">
    <property type="entry name" value="PROTEIN-L-ISOASPARTATE O-METHYLTRANSFERASE"/>
    <property type="match status" value="1"/>
</dbReference>
<accession>A0A501PSP9</accession>
<dbReference type="InterPro" id="IPR000682">
    <property type="entry name" value="PCMT"/>
</dbReference>
<evidence type="ECO:0000256" key="3">
    <source>
        <dbReference type="ARBA" id="ARBA00022490"/>
    </source>
</evidence>
<comment type="subcellular location">
    <subcellularLocation>
        <location evidence="1 7">Cytoplasm</location>
    </subcellularLocation>
</comment>
<sequence length="216" mass="24293">MSASLQEKKQRLLEILRMEGIHDEKVLDALGGIAREKFIPDYLRQQAYENAALPIASGQTISQPLIVAYMTQELMVDDRMKVLEVGTGSGYQGAVLSKLCRRLFTVERHLPLMQRADELFRELGLLNITTLFGDGMKGWPEQAPFDRIMVTAASDKVPEKLLEQLKEDGGIMVIPIGGQEETQHIYRITRRGDDYETEILLPVKFVPLLGGIVHDS</sequence>
<dbReference type="OrthoDB" id="9810066at2"/>
<dbReference type="FunFam" id="3.40.50.150:FF:000010">
    <property type="entry name" value="Protein-L-isoaspartate O-methyltransferase"/>
    <property type="match status" value="1"/>
</dbReference>
<dbReference type="EMBL" id="VFIY01000004">
    <property type="protein sequence ID" value="TPD63127.1"/>
    <property type="molecule type" value="Genomic_DNA"/>
</dbReference>
<evidence type="ECO:0000256" key="4">
    <source>
        <dbReference type="ARBA" id="ARBA00022603"/>
    </source>
</evidence>
<evidence type="ECO:0000256" key="1">
    <source>
        <dbReference type="ARBA" id="ARBA00004496"/>
    </source>
</evidence>
<dbReference type="NCBIfam" id="NF001453">
    <property type="entry name" value="PRK00312.1"/>
    <property type="match status" value="1"/>
</dbReference>
<comment type="catalytic activity">
    <reaction evidence="7">
        <text>[protein]-L-isoaspartate + S-adenosyl-L-methionine = [protein]-L-isoaspartate alpha-methyl ester + S-adenosyl-L-homocysteine</text>
        <dbReference type="Rhea" id="RHEA:12705"/>
        <dbReference type="Rhea" id="RHEA-COMP:12143"/>
        <dbReference type="Rhea" id="RHEA-COMP:12144"/>
        <dbReference type="ChEBI" id="CHEBI:57856"/>
        <dbReference type="ChEBI" id="CHEBI:59789"/>
        <dbReference type="ChEBI" id="CHEBI:90596"/>
        <dbReference type="ChEBI" id="CHEBI:90598"/>
        <dbReference type="EC" id="2.1.1.77"/>
    </reaction>
</comment>
<dbReference type="Pfam" id="PF01135">
    <property type="entry name" value="PCMT"/>
    <property type="match status" value="1"/>
</dbReference>
<dbReference type="PANTHER" id="PTHR11579:SF0">
    <property type="entry name" value="PROTEIN-L-ISOASPARTATE(D-ASPARTATE) O-METHYLTRANSFERASE"/>
    <property type="match status" value="1"/>
</dbReference>
<organism evidence="8 9">
    <name type="scientific">Emcibacter nanhaiensis</name>
    <dbReference type="NCBI Taxonomy" id="1505037"/>
    <lineage>
        <taxon>Bacteria</taxon>
        <taxon>Pseudomonadati</taxon>
        <taxon>Pseudomonadota</taxon>
        <taxon>Alphaproteobacteria</taxon>
        <taxon>Emcibacterales</taxon>
        <taxon>Emcibacteraceae</taxon>
        <taxon>Emcibacter</taxon>
    </lineage>
</organism>
<dbReference type="InterPro" id="IPR029063">
    <property type="entry name" value="SAM-dependent_MTases_sf"/>
</dbReference>
<keyword evidence="9" id="KW-1185">Reference proteome</keyword>
<comment type="similarity">
    <text evidence="2 7">Belongs to the methyltransferase superfamily. L-isoaspartyl/D-aspartyl protein methyltransferase family.</text>
</comment>
<proteinExistence type="inferred from homology"/>
<evidence type="ECO:0000313" key="9">
    <source>
        <dbReference type="Proteomes" id="UP000319148"/>
    </source>
</evidence>
<reference evidence="9" key="1">
    <citation type="submission" date="2019-06" db="EMBL/GenBank/DDBJ databases">
        <title>The complete genome of Emcibacter congregatus ZYLT.</title>
        <authorList>
            <person name="Zhao Z."/>
        </authorList>
    </citation>
    <scope>NUCLEOTIDE SEQUENCE [LARGE SCALE GENOMIC DNA]</scope>
    <source>
        <strain evidence="9">MCCC 1A06723</strain>
    </source>
</reference>
<dbReference type="CDD" id="cd02440">
    <property type="entry name" value="AdoMet_MTases"/>
    <property type="match status" value="1"/>
</dbReference>
<dbReference type="RefSeq" id="WP_139938376.1">
    <property type="nucleotide sequence ID" value="NZ_JBHSYP010000022.1"/>
</dbReference>
<dbReference type="NCBIfam" id="TIGR00080">
    <property type="entry name" value="pimt"/>
    <property type="match status" value="1"/>
</dbReference>
<gene>
    <name evidence="7" type="primary">pcm</name>
    <name evidence="8" type="ORF">FIV46_03340</name>
</gene>
<dbReference type="Gene3D" id="3.40.50.150">
    <property type="entry name" value="Vaccinia Virus protein VP39"/>
    <property type="match status" value="1"/>
</dbReference>
<comment type="caution">
    <text evidence="8">The sequence shown here is derived from an EMBL/GenBank/DDBJ whole genome shotgun (WGS) entry which is preliminary data.</text>
</comment>
<dbReference type="AlphaFoldDB" id="A0A501PSP9"/>
<dbReference type="GO" id="GO:0005737">
    <property type="term" value="C:cytoplasm"/>
    <property type="evidence" value="ECO:0007669"/>
    <property type="project" value="UniProtKB-SubCell"/>
</dbReference>
<keyword evidence="3 7" id="KW-0963">Cytoplasm</keyword>
<evidence type="ECO:0000256" key="2">
    <source>
        <dbReference type="ARBA" id="ARBA00005369"/>
    </source>
</evidence>
<evidence type="ECO:0000256" key="6">
    <source>
        <dbReference type="ARBA" id="ARBA00022691"/>
    </source>
</evidence>